<dbReference type="AlphaFoldDB" id="A0A1G7VSP6"/>
<dbReference type="Proteomes" id="UP000198614">
    <property type="component" value="Unassembled WGS sequence"/>
</dbReference>
<evidence type="ECO:0000256" key="1">
    <source>
        <dbReference type="SAM" id="MobiDB-lite"/>
    </source>
</evidence>
<dbReference type="EMBL" id="FNAX01000024">
    <property type="protein sequence ID" value="SDG62568.1"/>
    <property type="molecule type" value="Genomic_DNA"/>
</dbReference>
<gene>
    <name evidence="2" type="ORF">SAMN05216260_12423</name>
</gene>
<organism evidence="2 3">
    <name type="scientific">Streptomyces griseoaurantiacus</name>
    <dbReference type="NCBI Taxonomy" id="68213"/>
    <lineage>
        <taxon>Bacteria</taxon>
        <taxon>Bacillati</taxon>
        <taxon>Actinomycetota</taxon>
        <taxon>Actinomycetes</taxon>
        <taxon>Kitasatosporales</taxon>
        <taxon>Streptomycetaceae</taxon>
        <taxon>Streptomyces</taxon>
        <taxon>Streptomyces aurantiacus group</taxon>
    </lineage>
</organism>
<protein>
    <submittedName>
        <fullName evidence="2">Uncharacterized protein</fullName>
    </submittedName>
</protein>
<feature type="region of interest" description="Disordered" evidence="1">
    <location>
        <begin position="1"/>
        <end position="88"/>
    </location>
</feature>
<evidence type="ECO:0000313" key="3">
    <source>
        <dbReference type="Proteomes" id="UP000198614"/>
    </source>
</evidence>
<feature type="compositionally biased region" description="Polar residues" evidence="1">
    <location>
        <begin position="1"/>
        <end position="11"/>
    </location>
</feature>
<sequence length="88" mass="10255">MGMKDQFQQKSEQLREKAQERMGQGGQGRPERQDRPERQGRPGGQNRPAGQERPERQRPGSAPQERGRREMDERAHEGQERLDVEYDA</sequence>
<accession>A0A1G7VSP6</accession>
<reference evidence="2 3" key="1">
    <citation type="submission" date="2016-10" db="EMBL/GenBank/DDBJ databases">
        <authorList>
            <person name="de Groot N.N."/>
        </authorList>
    </citation>
    <scope>NUCLEOTIDE SEQUENCE [LARGE SCALE GENOMIC DNA]</scope>
    <source>
        <strain evidence="2 3">CGMCC 4.1859</strain>
    </source>
</reference>
<feature type="compositionally biased region" description="Basic and acidic residues" evidence="1">
    <location>
        <begin position="29"/>
        <end position="40"/>
    </location>
</feature>
<proteinExistence type="predicted"/>
<evidence type="ECO:0000313" key="2">
    <source>
        <dbReference type="EMBL" id="SDG62568.1"/>
    </source>
</evidence>
<feature type="compositionally biased region" description="Basic and acidic residues" evidence="1">
    <location>
        <begin position="65"/>
        <end position="88"/>
    </location>
</feature>
<name>A0A1G7VSP6_9ACTN</name>